<accession>A0A481W5W4</accession>
<dbReference type="RefSeq" id="YP_009820423.1">
    <property type="nucleotide sequence ID" value="NC_048166.1"/>
</dbReference>
<evidence type="ECO:0000313" key="2">
    <source>
        <dbReference type="Proteomes" id="UP000293575"/>
    </source>
</evidence>
<keyword evidence="2" id="KW-1185">Reference proteome</keyword>
<protein>
    <submittedName>
        <fullName evidence="1">Uncharacterized protein</fullName>
    </submittedName>
</protein>
<organism evidence="1 2">
    <name type="scientific">Pseudomonas phage Lana</name>
    <dbReference type="NCBI Taxonomy" id="2530172"/>
    <lineage>
        <taxon>Viruses</taxon>
        <taxon>Duplodnaviria</taxon>
        <taxon>Heunggongvirae</taxon>
        <taxon>Uroviricota</taxon>
        <taxon>Caudoviricetes</taxon>
        <taxon>Lanavirus</taxon>
        <taxon>Lanavirus lana</taxon>
    </lineage>
</organism>
<dbReference type="KEGG" id="vg:55011859"/>
<evidence type="ECO:0000313" key="1">
    <source>
        <dbReference type="EMBL" id="QBJ04481.1"/>
    </source>
</evidence>
<dbReference type="EMBL" id="MK473373">
    <property type="protein sequence ID" value="QBJ04481.1"/>
    <property type="molecule type" value="Genomic_DNA"/>
</dbReference>
<dbReference type="GeneID" id="55011859"/>
<proteinExistence type="predicted"/>
<reference evidence="1" key="1">
    <citation type="submission" date="2019-01" db="EMBL/GenBank/DDBJ databases">
        <authorList>
            <person name="Hylling O."/>
            <person name="Carstens A.B."/>
            <person name="Hansen L.H."/>
        </authorList>
    </citation>
    <scope>NUCLEOTIDE SEQUENCE [LARGE SCALE GENOMIC DNA]</scope>
</reference>
<dbReference type="Proteomes" id="UP000293575">
    <property type="component" value="Segment"/>
</dbReference>
<name>A0A481W5W4_9CAUD</name>
<sequence>MCKLKGRTLTIHGDTETPRRVVVTANYINDPCVIIRFKTGGTLGIHPSEADQLVADLKEALRALREE</sequence>